<dbReference type="EMBL" id="QWEY01000003">
    <property type="protein sequence ID" value="RGP37686.1"/>
    <property type="molecule type" value="Genomic_DNA"/>
</dbReference>
<dbReference type="InterPro" id="IPR013702">
    <property type="entry name" value="FIST_domain_N"/>
</dbReference>
<dbReference type="Pfam" id="PF10442">
    <property type="entry name" value="FIST_C"/>
    <property type="match status" value="1"/>
</dbReference>
<proteinExistence type="predicted"/>
<protein>
    <submittedName>
        <fullName evidence="3">GfdT protein</fullName>
    </submittedName>
</protein>
<evidence type="ECO:0000259" key="1">
    <source>
        <dbReference type="SMART" id="SM00897"/>
    </source>
</evidence>
<dbReference type="Pfam" id="PF08495">
    <property type="entry name" value="FIST"/>
    <property type="match status" value="1"/>
</dbReference>
<comment type="caution">
    <text evidence="3">The sequence shown here is derived from an EMBL/GenBank/DDBJ whole genome shotgun (WGS) entry which is preliminary data.</text>
</comment>
<dbReference type="PANTHER" id="PTHR40252:SF2">
    <property type="entry name" value="BLR0328 PROTEIN"/>
    <property type="match status" value="1"/>
</dbReference>
<dbReference type="SMART" id="SM01204">
    <property type="entry name" value="FIST_C"/>
    <property type="match status" value="1"/>
</dbReference>
<dbReference type="AlphaFoldDB" id="A0A411Z3M5"/>
<sequence>MDDACGIDGGLPGLSPQVAPAGILVTASVCATASDAAARLSESLGDGPFSRVVLFVSPEADLAQFCADLGQYFPPDLVIGCTTAGEISRNGYTEGEIVAVGFPAAHFRTDCLLVPDLTRIEAQDLIGQLIRARVGLQQDHPGWDHEFAFMMVDGLSTLEDDLAAAVAPGLGPVPLFGGSAADGVRFGQTHVIWQGQAVSNAAIVMLVRSDCRVKVFNLDHLVPTDRRMVVTQADPARRIVRQINAEPAAQEYARLLGKDPGQLTTFTFAAHPVVVRVGGRHHVRAIQRMDANGDLVFFSAIDEGLVLTLAEPQDMVAHLDRELSRLSDHGPPAAILACDCILRRMEALEKQMSGAISTVLRDHNVVGFSTYGEQWNSMHVNQTMTGVAIYPPDGAMPEPSCQNPHD</sequence>
<evidence type="ECO:0000313" key="4">
    <source>
        <dbReference type="Proteomes" id="UP000284547"/>
    </source>
</evidence>
<feature type="domain" description="FIST C-domain" evidence="2">
    <location>
        <begin position="248"/>
        <end position="377"/>
    </location>
</feature>
<dbReference type="Proteomes" id="UP000284547">
    <property type="component" value="Unassembled WGS sequence"/>
</dbReference>
<evidence type="ECO:0000313" key="3">
    <source>
        <dbReference type="EMBL" id="RGP37686.1"/>
    </source>
</evidence>
<evidence type="ECO:0000259" key="2">
    <source>
        <dbReference type="SMART" id="SM01204"/>
    </source>
</evidence>
<dbReference type="SMART" id="SM00897">
    <property type="entry name" value="FIST"/>
    <property type="match status" value="1"/>
</dbReference>
<feature type="domain" description="FIST" evidence="1">
    <location>
        <begin position="47"/>
        <end position="247"/>
    </location>
</feature>
<accession>A0A411Z3M5</accession>
<gene>
    <name evidence="3" type="ORF">D1012_07125</name>
</gene>
<dbReference type="OrthoDB" id="9807948at2"/>
<dbReference type="RefSeq" id="WP_118150676.1">
    <property type="nucleotide sequence ID" value="NZ_QWEY01000003.1"/>
</dbReference>
<reference evidence="3 4" key="1">
    <citation type="submission" date="2018-08" db="EMBL/GenBank/DDBJ databases">
        <title>Flavobacterium tibetense sp. nov., isolated from a wetland YonghuCo on Tibetan Plateau.</title>
        <authorList>
            <person name="Phurbu D."/>
            <person name="Lu H."/>
            <person name="Xing P."/>
        </authorList>
    </citation>
    <scope>NUCLEOTIDE SEQUENCE [LARGE SCALE GENOMIC DNA]</scope>
    <source>
        <strain evidence="3 4">DJC</strain>
    </source>
</reference>
<name>A0A411Z3M5_9RHOB</name>
<organism evidence="3 4">
    <name type="scientific">Pseudotabrizicola alkalilacus</name>
    <dbReference type="NCBI Taxonomy" id="2305252"/>
    <lineage>
        <taxon>Bacteria</taxon>
        <taxon>Pseudomonadati</taxon>
        <taxon>Pseudomonadota</taxon>
        <taxon>Alphaproteobacteria</taxon>
        <taxon>Rhodobacterales</taxon>
        <taxon>Paracoccaceae</taxon>
        <taxon>Pseudotabrizicola</taxon>
    </lineage>
</organism>
<keyword evidence="4" id="KW-1185">Reference proteome</keyword>
<dbReference type="InterPro" id="IPR019494">
    <property type="entry name" value="FIST_C"/>
</dbReference>
<dbReference type="PANTHER" id="PTHR40252">
    <property type="entry name" value="BLR0328 PROTEIN"/>
    <property type="match status" value="1"/>
</dbReference>